<evidence type="ECO:0000256" key="8">
    <source>
        <dbReference type="ARBA" id="ARBA00023242"/>
    </source>
</evidence>
<dbReference type="Proteomes" id="UP000288725">
    <property type="component" value="Chromosome 3"/>
</dbReference>
<keyword evidence="6" id="KW-0805">Transcription regulation</keyword>
<evidence type="ECO:0000313" key="11">
    <source>
        <dbReference type="Proteomes" id="UP000288725"/>
    </source>
</evidence>
<sequence length="319" mass="32979">MDSPTKRRALAPLDANASSPGTAAAFSLKPQPAAPAAARSPLKASMGLFSTGAPAGLKRPLQEVVSRVDENGPAKKLCQDPAAEGEQRPSRRSLPSSPRREASIEAEREKTVMPKTTATTTPEHPSQEPLGTRSASPAVSSVFDASIAANAHDDTAMTDPELAQQAVAALGPRPVVAAPLTRAQAREKAQILRLRLGLANYKLRTGQADVPLERLQRRPVPVPAAAERVVREASVDSDATVEAEMEEREAESEDEAGPVVKRAETTPDAAAAAAAAAAQVLESASEEDAKETKPAGGVALGGAATGLVSLARTVLPPSV</sequence>
<evidence type="ECO:0000256" key="1">
    <source>
        <dbReference type="ARBA" id="ARBA00004123"/>
    </source>
</evidence>
<feature type="compositionally biased region" description="Basic and acidic residues" evidence="9">
    <location>
        <begin position="98"/>
        <end position="112"/>
    </location>
</feature>
<gene>
    <name evidence="10" type="ORF">VDGE_09782</name>
</gene>
<reference evidence="10 11" key="1">
    <citation type="submission" date="2018-12" db="EMBL/GenBank/DDBJ databases">
        <title>Genome of Verticillium dahliae isolate Getta Getta.</title>
        <authorList>
            <person name="Gardiner D.M."/>
        </authorList>
    </citation>
    <scope>NUCLEOTIDE SEQUENCE [LARGE SCALE GENOMIC DNA]</scope>
    <source>
        <strain evidence="10 11">Getta Getta</strain>
    </source>
</reference>
<name>A0A444RQ26_VERDA</name>
<protein>
    <submittedName>
        <fullName evidence="10">Uncharacterized protein</fullName>
    </submittedName>
</protein>
<feature type="compositionally biased region" description="Low complexity" evidence="9">
    <location>
        <begin position="27"/>
        <end position="45"/>
    </location>
</feature>
<keyword evidence="7" id="KW-0804">Transcription</keyword>
<organism evidence="10 11">
    <name type="scientific">Verticillium dahliae</name>
    <name type="common">Verticillium wilt</name>
    <dbReference type="NCBI Taxonomy" id="27337"/>
    <lineage>
        <taxon>Eukaryota</taxon>
        <taxon>Fungi</taxon>
        <taxon>Dikarya</taxon>
        <taxon>Ascomycota</taxon>
        <taxon>Pezizomycotina</taxon>
        <taxon>Sordariomycetes</taxon>
        <taxon>Hypocreomycetidae</taxon>
        <taxon>Glomerellales</taxon>
        <taxon>Plectosphaerellaceae</taxon>
        <taxon>Verticillium</taxon>
    </lineage>
</organism>
<dbReference type="AlphaFoldDB" id="A0A444RQ26"/>
<feature type="region of interest" description="Disordered" evidence="9">
    <location>
        <begin position="233"/>
        <end position="302"/>
    </location>
</feature>
<proteinExistence type="inferred from homology"/>
<evidence type="ECO:0000256" key="5">
    <source>
        <dbReference type="ARBA" id="ARBA00022491"/>
    </source>
</evidence>
<dbReference type="EMBL" id="RSDZ01000110">
    <property type="protein sequence ID" value="RXG43227.1"/>
    <property type="molecule type" value="Genomic_DNA"/>
</dbReference>
<keyword evidence="4" id="KW-0963">Cytoplasm</keyword>
<dbReference type="GO" id="GO:0005634">
    <property type="term" value="C:nucleus"/>
    <property type="evidence" value="ECO:0007669"/>
    <property type="project" value="UniProtKB-SubCell"/>
</dbReference>
<feature type="compositionally biased region" description="Low complexity" evidence="9">
    <location>
        <begin position="269"/>
        <end position="278"/>
    </location>
</feature>
<evidence type="ECO:0000256" key="7">
    <source>
        <dbReference type="ARBA" id="ARBA00023163"/>
    </source>
</evidence>
<dbReference type="GO" id="GO:0005737">
    <property type="term" value="C:cytoplasm"/>
    <property type="evidence" value="ECO:0007669"/>
    <property type="project" value="UniProtKB-SubCell"/>
</dbReference>
<keyword evidence="5" id="KW-0678">Repressor</keyword>
<evidence type="ECO:0000256" key="4">
    <source>
        <dbReference type="ARBA" id="ARBA00022490"/>
    </source>
</evidence>
<feature type="compositionally biased region" description="Acidic residues" evidence="9">
    <location>
        <begin position="239"/>
        <end position="256"/>
    </location>
</feature>
<feature type="region of interest" description="Disordered" evidence="9">
    <location>
        <begin position="1"/>
        <end position="138"/>
    </location>
</feature>
<evidence type="ECO:0000256" key="9">
    <source>
        <dbReference type="SAM" id="MobiDB-lite"/>
    </source>
</evidence>
<dbReference type="Pfam" id="PF08528">
    <property type="entry name" value="Whi5"/>
    <property type="match status" value="1"/>
</dbReference>
<evidence type="ECO:0000256" key="3">
    <source>
        <dbReference type="ARBA" id="ARBA00006922"/>
    </source>
</evidence>
<comment type="similarity">
    <text evidence="3">Belongs to the WHI5/NRM1 family.</text>
</comment>
<evidence type="ECO:0000256" key="2">
    <source>
        <dbReference type="ARBA" id="ARBA00004496"/>
    </source>
</evidence>
<accession>A0A444RQ26</accession>
<comment type="subcellular location">
    <subcellularLocation>
        <location evidence="2">Cytoplasm</location>
    </subcellularLocation>
    <subcellularLocation>
        <location evidence="1">Nucleus</location>
    </subcellularLocation>
</comment>
<evidence type="ECO:0000256" key="6">
    <source>
        <dbReference type="ARBA" id="ARBA00023015"/>
    </source>
</evidence>
<dbReference type="InterPro" id="IPR013734">
    <property type="entry name" value="TF_Nrm1/Whi5"/>
</dbReference>
<comment type="caution">
    <text evidence="10">The sequence shown here is derived from an EMBL/GenBank/DDBJ whole genome shotgun (WGS) entry which is preliminary data.</text>
</comment>
<evidence type="ECO:0000313" key="10">
    <source>
        <dbReference type="EMBL" id="RXG43227.1"/>
    </source>
</evidence>
<keyword evidence="8" id="KW-0539">Nucleus</keyword>